<evidence type="ECO:0000313" key="3">
    <source>
        <dbReference type="EMBL" id="PSR99194.1"/>
    </source>
</evidence>
<feature type="region of interest" description="Disordered" evidence="1">
    <location>
        <begin position="145"/>
        <end position="166"/>
    </location>
</feature>
<protein>
    <submittedName>
        <fullName evidence="3">Uncharacterized protein</fullName>
    </submittedName>
</protein>
<organism evidence="3 4">
    <name type="scientific">Coniella lustricola</name>
    <dbReference type="NCBI Taxonomy" id="2025994"/>
    <lineage>
        <taxon>Eukaryota</taxon>
        <taxon>Fungi</taxon>
        <taxon>Dikarya</taxon>
        <taxon>Ascomycota</taxon>
        <taxon>Pezizomycotina</taxon>
        <taxon>Sordariomycetes</taxon>
        <taxon>Sordariomycetidae</taxon>
        <taxon>Diaporthales</taxon>
        <taxon>Schizoparmaceae</taxon>
        <taxon>Coniella</taxon>
    </lineage>
</organism>
<keyword evidence="2" id="KW-1133">Transmembrane helix</keyword>
<feature type="transmembrane region" description="Helical" evidence="2">
    <location>
        <begin position="27"/>
        <end position="46"/>
    </location>
</feature>
<accession>A0A2T3AID3</accession>
<reference evidence="3 4" key="1">
    <citation type="journal article" date="2018" name="Mycol. Prog.">
        <title>Coniella lustricola, a new species from submerged detritus.</title>
        <authorList>
            <person name="Raudabaugh D.B."/>
            <person name="Iturriaga T."/>
            <person name="Carver A."/>
            <person name="Mondo S."/>
            <person name="Pangilinan J."/>
            <person name="Lipzen A."/>
            <person name="He G."/>
            <person name="Amirebrahimi M."/>
            <person name="Grigoriev I.V."/>
            <person name="Miller A.N."/>
        </authorList>
    </citation>
    <scope>NUCLEOTIDE SEQUENCE [LARGE SCALE GENOMIC DNA]</scope>
    <source>
        <strain evidence="3 4">B22-T-1</strain>
    </source>
</reference>
<proteinExistence type="predicted"/>
<keyword evidence="4" id="KW-1185">Reference proteome</keyword>
<dbReference type="InParanoid" id="A0A2T3AID3"/>
<feature type="transmembrane region" description="Helical" evidence="2">
    <location>
        <begin position="114"/>
        <end position="138"/>
    </location>
</feature>
<dbReference type="AlphaFoldDB" id="A0A2T3AID3"/>
<keyword evidence="2" id="KW-0472">Membrane</keyword>
<gene>
    <name evidence="3" type="ORF">BD289DRAFT_46511</name>
</gene>
<sequence>MLSTNNIHSLNVPKVGLLVLPPGVCKSALLTGHFSCYVASLVYMYFSFHYCPTIFYPSLDLNPALLEIYLYIQKLWGSRPRDSNSAVLQSRRLAQIHILGNAVHFHHRWCSRPWFQVGLVFVIFNIIIIPSTVLSLSLNAQRPRGHHRPEPLTNTPPSCPVPQQDWHTPRQLCAATTTYQGSI</sequence>
<dbReference type="EMBL" id="KZ678385">
    <property type="protein sequence ID" value="PSR99194.1"/>
    <property type="molecule type" value="Genomic_DNA"/>
</dbReference>
<name>A0A2T3AID3_9PEZI</name>
<dbReference type="Proteomes" id="UP000241462">
    <property type="component" value="Unassembled WGS sequence"/>
</dbReference>
<evidence type="ECO:0000256" key="1">
    <source>
        <dbReference type="SAM" id="MobiDB-lite"/>
    </source>
</evidence>
<evidence type="ECO:0000256" key="2">
    <source>
        <dbReference type="SAM" id="Phobius"/>
    </source>
</evidence>
<keyword evidence="2" id="KW-0812">Transmembrane</keyword>
<evidence type="ECO:0000313" key="4">
    <source>
        <dbReference type="Proteomes" id="UP000241462"/>
    </source>
</evidence>